<dbReference type="STRING" id="78410.A0A0P7B6P3"/>
<keyword evidence="1" id="KW-1133">Transmembrane helix</keyword>
<gene>
    <name evidence="2" type="ORF">AK830_g971</name>
</gene>
<evidence type="ECO:0000313" key="3">
    <source>
        <dbReference type="Proteomes" id="UP000050424"/>
    </source>
</evidence>
<dbReference type="PANTHER" id="PTHR35043:SF7">
    <property type="entry name" value="TRANSCRIPTION FACTOR DOMAIN-CONTAINING PROTEIN"/>
    <property type="match status" value="1"/>
</dbReference>
<dbReference type="Proteomes" id="UP000050424">
    <property type="component" value="Unassembled WGS sequence"/>
</dbReference>
<dbReference type="AlphaFoldDB" id="A0A0P7B6P3"/>
<keyword evidence="3" id="KW-1185">Reference proteome</keyword>
<name>A0A0P7B6P3_9HYPO</name>
<proteinExistence type="predicted"/>
<sequence>MAGPVPPYALFVLTEAIDVDYLNEVLTRAYKGNYEAGWDLYVATDAYSDAPKKLENQYPEGTKAPMKYGESRSLVIWETLESCAGWLHNAPNEVALNHDYFTAVNQFSQADDTVLICRVVPDQDNSTLTVEYFPEKTDDATTQTAVSIGLKDKALVELEWALFNNTGNLTAFQTIRAPVWVASPEIRGTTTILWSCIITLIACIYTALHLNVPANTGKMSMFAEKLKWVFIGLIAPEVVLYLASSQFLDARRLSRELTLLWQKKKGAEALEMQTVTMGDFSEPEEDPCFDIKYGFFVAMGGLEVPIKDIQNYTSRLAMRGTLESGSLRLSVNGVLQLARLGYFIPIPSSSIDDKSKADTFQKFLIMTQVIWMATQCIVRKAYGLPVSLLEIHTMVHVVCAVVMFVFWIKKPKDVTDPMVVESSEFRNFIALMVQEQFHFRRSEEFIFYPRGKIGEVTFEQPAFVWVHQTDLARREHLTDDEHNVMSIEWVRPKGAQWTLKAGEVLPSGLGIVARGAIWQVETFQRRVLPSWFDENAYASTYDIPESVWITEWVSTEPVPPSADMNAQDIVRWKRVVDAIESIEGRLQHPELFHHDYQQIRYPDQHFHDAFTRSAGNFQYTGDSQVDPDQILAFIFSSPILLILLLVLPGVYGGIHFLVSNSRFPSDIEKLLWKIASFDIILTMPVFFAVTYIGSAISRMFFEYESLGESSWAMFYKFPGHLMLFGYILARSFLVVESFISLRAVPIGTYWTPSWLQMLPHI</sequence>
<organism evidence="2 3">
    <name type="scientific">Neonectria ditissima</name>
    <dbReference type="NCBI Taxonomy" id="78410"/>
    <lineage>
        <taxon>Eukaryota</taxon>
        <taxon>Fungi</taxon>
        <taxon>Dikarya</taxon>
        <taxon>Ascomycota</taxon>
        <taxon>Pezizomycotina</taxon>
        <taxon>Sordariomycetes</taxon>
        <taxon>Hypocreomycetidae</taxon>
        <taxon>Hypocreales</taxon>
        <taxon>Nectriaceae</taxon>
        <taxon>Neonectria</taxon>
    </lineage>
</organism>
<feature type="transmembrane region" description="Helical" evidence="1">
    <location>
        <begin position="713"/>
        <end position="733"/>
    </location>
</feature>
<feature type="transmembrane region" description="Helical" evidence="1">
    <location>
        <begin position="670"/>
        <end position="693"/>
    </location>
</feature>
<feature type="transmembrane region" description="Helical" evidence="1">
    <location>
        <begin position="630"/>
        <end position="658"/>
    </location>
</feature>
<protein>
    <submittedName>
        <fullName evidence="2">Uncharacterized protein</fullName>
    </submittedName>
</protein>
<evidence type="ECO:0000313" key="2">
    <source>
        <dbReference type="EMBL" id="KPM45541.1"/>
    </source>
</evidence>
<keyword evidence="1" id="KW-0812">Transmembrane</keyword>
<comment type="caution">
    <text evidence="2">The sequence shown here is derived from an EMBL/GenBank/DDBJ whole genome shotgun (WGS) entry which is preliminary data.</text>
</comment>
<feature type="transmembrane region" description="Helical" evidence="1">
    <location>
        <begin position="191"/>
        <end position="208"/>
    </location>
</feature>
<feature type="transmembrane region" description="Helical" evidence="1">
    <location>
        <begin position="228"/>
        <end position="248"/>
    </location>
</feature>
<dbReference type="OrthoDB" id="3061561at2759"/>
<dbReference type="EMBL" id="LKCW01000006">
    <property type="protein sequence ID" value="KPM45541.1"/>
    <property type="molecule type" value="Genomic_DNA"/>
</dbReference>
<dbReference type="PANTHER" id="PTHR35043">
    <property type="entry name" value="TRANSCRIPTION FACTOR DOMAIN-CONTAINING PROTEIN"/>
    <property type="match status" value="1"/>
</dbReference>
<accession>A0A0P7B6P3</accession>
<feature type="transmembrane region" description="Helical" evidence="1">
    <location>
        <begin position="388"/>
        <end position="408"/>
    </location>
</feature>
<keyword evidence="1" id="KW-0472">Membrane</keyword>
<reference evidence="2 3" key="1">
    <citation type="submission" date="2015-09" db="EMBL/GenBank/DDBJ databases">
        <title>Draft genome of a European isolate of the apple canker pathogen Neonectria ditissima.</title>
        <authorList>
            <person name="Gomez-Cortecero A."/>
            <person name="Harrison R.J."/>
            <person name="Armitage A.D."/>
        </authorList>
    </citation>
    <scope>NUCLEOTIDE SEQUENCE [LARGE SCALE GENOMIC DNA]</scope>
    <source>
        <strain evidence="2 3">R09/05</strain>
    </source>
</reference>
<evidence type="ECO:0000256" key="1">
    <source>
        <dbReference type="SAM" id="Phobius"/>
    </source>
</evidence>